<dbReference type="AlphaFoldDB" id="A0AAD5VHJ8"/>
<evidence type="ECO:0000313" key="3">
    <source>
        <dbReference type="EMBL" id="KAJ3559082.1"/>
    </source>
</evidence>
<dbReference type="EMBL" id="JANIEX010001340">
    <property type="protein sequence ID" value="KAJ3559082.1"/>
    <property type="molecule type" value="Genomic_DNA"/>
</dbReference>
<proteinExistence type="predicted"/>
<gene>
    <name evidence="3" type="ORF">NP233_g11354</name>
</gene>
<evidence type="ECO:0000256" key="2">
    <source>
        <dbReference type="SAM" id="MobiDB-lite"/>
    </source>
</evidence>
<accession>A0AAD5VHJ8</accession>
<organism evidence="3 4">
    <name type="scientific">Leucocoprinus birnbaumii</name>
    <dbReference type="NCBI Taxonomy" id="56174"/>
    <lineage>
        <taxon>Eukaryota</taxon>
        <taxon>Fungi</taxon>
        <taxon>Dikarya</taxon>
        <taxon>Basidiomycota</taxon>
        <taxon>Agaricomycotina</taxon>
        <taxon>Agaricomycetes</taxon>
        <taxon>Agaricomycetidae</taxon>
        <taxon>Agaricales</taxon>
        <taxon>Agaricineae</taxon>
        <taxon>Agaricaceae</taxon>
        <taxon>Leucocoprinus</taxon>
    </lineage>
</organism>
<dbReference type="Proteomes" id="UP001213000">
    <property type="component" value="Unassembled WGS sequence"/>
</dbReference>
<comment type="caution">
    <text evidence="3">The sequence shown here is derived from an EMBL/GenBank/DDBJ whole genome shotgun (WGS) entry which is preliminary data.</text>
</comment>
<name>A0AAD5VHJ8_9AGAR</name>
<evidence type="ECO:0000313" key="4">
    <source>
        <dbReference type="Proteomes" id="UP001213000"/>
    </source>
</evidence>
<sequence length="388" mass="44964">MGRTYPKPRKSQTPAQKDALERARKQLRANKKNVAPATVVAKLSAKVQLLEERALDYQAELKETKRKYWNERKRARKYKEVCRTQKREMKMLSGEAYHLRGALDKAEKEVARIEKLANRGHEHLQEEIKTLEAEKRTVAQERTSLKKKCRRLLSALKMLREYTPDRLDLSLDTWYQREWWKEMINRQMSKRTVKRAVLEGGVAADIQLAYEMLNSDKLTFSSDSTSHEHIEYEVRTIAVRVLDYSDPDAEPQWCMRSMGVGTSIDHTSETQMNGLRKRLEDIAAIFNSSPLAKREALSFSPDDFAYRLIGTSGDHAADQQKSHRLLALWRMDVILQRMGEEALFAMDPMQLVEVLLPFKQAQVAKCGGKEAWELLPDEEKTKLDIELI</sequence>
<keyword evidence="4" id="KW-1185">Reference proteome</keyword>
<feature type="compositionally biased region" description="Basic residues" evidence="2">
    <location>
        <begin position="1"/>
        <end position="10"/>
    </location>
</feature>
<feature type="coiled-coil region" evidence="1">
    <location>
        <begin position="99"/>
        <end position="148"/>
    </location>
</feature>
<evidence type="ECO:0000256" key="1">
    <source>
        <dbReference type="SAM" id="Coils"/>
    </source>
</evidence>
<keyword evidence="1" id="KW-0175">Coiled coil</keyword>
<protein>
    <submittedName>
        <fullName evidence="3">Uncharacterized protein</fullName>
    </submittedName>
</protein>
<feature type="region of interest" description="Disordered" evidence="2">
    <location>
        <begin position="1"/>
        <end position="20"/>
    </location>
</feature>
<feature type="coiled-coil region" evidence="1">
    <location>
        <begin position="40"/>
        <end position="67"/>
    </location>
</feature>
<reference evidence="3" key="1">
    <citation type="submission" date="2022-07" db="EMBL/GenBank/DDBJ databases">
        <title>Genome Sequence of Leucocoprinus birnbaumii.</title>
        <authorList>
            <person name="Buettner E."/>
        </authorList>
    </citation>
    <scope>NUCLEOTIDE SEQUENCE</scope>
    <source>
        <strain evidence="3">VT141</strain>
    </source>
</reference>